<keyword evidence="3" id="KW-1185">Reference proteome</keyword>
<proteinExistence type="predicted"/>
<reference evidence="3" key="1">
    <citation type="submission" date="2014-01" db="EMBL/GenBank/DDBJ databases">
        <title>The Genome Sequence of Anopheles melas CM1001059_A (V2).</title>
        <authorList>
            <consortium name="The Broad Institute Genomics Platform"/>
            <person name="Neafsey D.E."/>
            <person name="Besansky N."/>
            <person name="Howell P."/>
            <person name="Walton C."/>
            <person name="Young S.K."/>
            <person name="Zeng Q."/>
            <person name="Gargeya S."/>
            <person name="Fitzgerald M."/>
            <person name="Haas B."/>
            <person name="Abouelleil A."/>
            <person name="Allen A.W."/>
            <person name="Alvarado L."/>
            <person name="Arachchi H.M."/>
            <person name="Berlin A.M."/>
            <person name="Chapman S.B."/>
            <person name="Gainer-Dewar J."/>
            <person name="Goldberg J."/>
            <person name="Griggs A."/>
            <person name="Gujja S."/>
            <person name="Hansen M."/>
            <person name="Howarth C."/>
            <person name="Imamovic A."/>
            <person name="Ireland A."/>
            <person name="Larimer J."/>
            <person name="McCowan C."/>
            <person name="Murphy C."/>
            <person name="Pearson M."/>
            <person name="Poon T.W."/>
            <person name="Priest M."/>
            <person name="Roberts A."/>
            <person name="Saif S."/>
            <person name="Shea T."/>
            <person name="Sisk P."/>
            <person name="Sykes S."/>
            <person name="Wortman J."/>
            <person name="Nusbaum C."/>
            <person name="Birren B."/>
        </authorList>
    </citation>
    <scope>NUCLEOTIDE SEQUENCE [LARGE SCALE GENOMIC DNA]</scope>
    <source>
        <strain evidence="3">CM1001059</strain>
    </source>
</reference>
<dbReference type="VEuPathDB" id="VectorBase:AMEC002812"/>
<accession>A0A182TIB2</accession>
<dbReference type="EnsemblMetazoa" id="AMEC002812-RA">
    <property type="protein sequence ID" value="AMEC002812-PA"/>
    <property type="gene ID" value="AMEC002812"/>
</dbReference>
<reference evidence="2" key="2">
    <citation type="submission" date="2020-05" db="UniProtKB">
        <authorList>
            <consortium name="EnsemblMetazoa"/>
        </authorList>
    </citation>
    <scope>IDENTIFICATION</scope>
    <source>
        <strain evidence="2">CM1001059</strain>
    </source>
</reference>
<dbReference type="STRING" id="34690.A0A182TIB2"/>
<feature type="compositionally biased region" description="Low complexity" evidence="1">
    <location>
        <begin position="1"/>
        <end position="15"/>
    </location>
</feature>
<feature type="compositionally biased region" description="Low complexity" evidence="1">
    <location>
        <begin position="34"/>
        <end position="53"/>
    </location>
</feature>
<feature type="region of interest" description="Disordered" evidence="1">
    <location>
        <begin position="1"/>
        <end position="59"/>
    </location>
</feature>
<dbReference type="Proteomes" id="UP000075902">
    <property type="component" value="Unassembled WGS sequence"/>
</dbReference>
<evidence type="ECO:0000313" key="3">
    <source>
        <dbReference type="Proteomes" id="UP000075902"/>
    </source>
</evidence>
<dbReference type="AlphaFoldDB" id="A0A182TIB2"/>
<organism evidence="2 3">
    <name type="scientific">Anopheles melas</name>
    <dbReference type="NCBI Taxonomy" id="34690"/>
    <lineage>
        <taxon>Eukaryota</taxon>
        <taxon>Metazoa</taxon>
        <taxon>Ecdysozoa</taxon>
        <taxon>Arthropoda</taxon>
        <taxon>Hexapoda</taxon>
        <taxon>Insecta</taxon>
        <taxon>Pterygota</taxon>
        <taxon>Neoptera</taxon>
        <taxon>Endopterygota</taxon>
        <taxon>Diptera</taxon>
        <taxon>Nematocera</taxon>
        <taxon>Culicoidea</taxon>
        <taxon>Culicidae</taxon>
        <taxon>Anophelinae</taxon>
        <taxon>Anopheles</taxon>
    </lineage>
</organism>
<name>A0A182TIB2_9DIPT</name>
<evidence type="ECO:0000256" key="1">
    <source>
        <dbReference type="SAM" id="MobiDB-lite"/>
    </source>
</evidence>
<feature type="compositionally biased region" description="Polar residues" evidence="1">
    <location>
        <begin position="19"/>
        <end position="33"/>
    </location>
</feature>
<evidence type="ECO:0000313" key="2">
    <source>
        <dbReference type="EnsemblMetazoa" id="AMEC002812-PA"/>
    </source>
</evidence>
<protein>
    <submittedName>
        <fullName evidence="2">Uncharacterized protein</fullName>
    </submittedName>
</protein>
<sequence>MTHWAQHQQQLQQHLESSPPRSTSALRTATGHRSPTTKTPITPTTIVPSSVPIEPTSAPPPLELLDLRECQHLLNNNKKESHPRLKFTEGAKLGVAPIFSTSSTTVGTSAPGTAIVNDSVNLASSTNNNRAKVLSSKQLNMNLISGGSGPLSPTGPPTPHPVALTLPLIASATFKHSNLHRNHQSAIANNAPACGDNGSSNHNNNTNHLINLNNNHIHSNNNNAKAHRLISH</sequence>